<evidence type="ECO:0000256" key="2">
    <source>
        <dbReference type="PROSITE-ProRule" id="PRU00703"/>
    </source>
</evidence>
<feature type="domain" description="CBS" evidence="3">
    <location>
        <begin position="77"/>
        <end position="132"/>
    </location>
</feature>
<protein>
    <submittedName>
        <fullName evidence="4">CBS domain-containing protein</fullName>
    </submittedName>
</protein>
<evidence type="ECO:0000313" key="5">
    <source>
        <dbReference type="Proteomes" id="UP000318717"/>
    </source>
</evidence>
<dbReference type="EMBL" id="BJLF01000002">
    <property type="protein sequence ID" value="GEA49791.1"/>
    <property type="molecule type" value="Genomic_DNA"/>
</dbReference>
<dbReference type="PANTHER" id="PTHR43080">
    <property type="entry name" value="CBS DOMAIN-CONTAINING PROTEIN CBSX3, MITOCHONDRIAL"/>
    <property type="match status" value="1"/>
</dbReference>
<keyword evidence="1 2" id="KW-0129">CBS domain</keyword>
<sequence>MQSLKVKDYMSHQAVTFTPGMSLSAALEKVLRSEHVGGPVINEQEEVVGFLSEQDLLDKLIKVSYHCQDTHIVSDCMYKEVLSVTPETSIIDLASMMQVGKPKVYPVIDSGKLVGIISRSDVLKAVGASIDLCFKNPI</sequence>
<dbReference type="SUPFAM" id="SSF54631">
    <property type="entry name" value="CBS-domain pair"/>
    <property type="match status" value="1"/>
</dbReference>
<dbReference type="InterPro" id="IPR046342">
    <property type="entry name" value="CBS_dom_sf"/>
</dbReference>
<dbReference type="Proteomes" id="UP000318717">
    <property type="component" value="Unassembled WGS sequence"/>
</dbReference>
<feature type="domain" description="CBS" evidence="3">
    <location>
        <begin position="10"/>
        <end position="70"/>
    </location>
</feature>
<organism evidence="4 5">
    <name type="scientific">Vibrio inusitatus NBRC 102082</name>
    <dbReference type="NCBI Taxonomy" id="1219070"/>
    <lineage>
        <taxon>Bacteria</taxon>
        <taxon>Pseudomonadati</taxon>
        <taxon>Pseudomonadota</taxon>
        <taxon>Gammaproteobacteria</taxon>
        <taxon>Vibrionales</taxon>
        <taxon>Vibrionaceae</taxon>
        <taxon>Vibrio</taxon>
    </lineage>
</organism>
<evidence type="ECO:0000313" key="4">
    <source>
        <dbReference type="EMBL" id="GEA49791.1"/>
    </source>
</evidence>
<dbReference type="Gene3D" id="3.10.580.10">
    <property type="entry name" value="CBS-domain"/>
    <property type="match status" value="1"/>
</dbReference>
<dbReference type="InterPro" id="IPR051257">
    <property type="entry name" value="Diverse_CBS-Domain"/>
</dbReference>
<dbReference type="SMART" id="SM00116">
    <property type="entry name" value="CBS"/>
    <property type="match status" value="2"/>
</dbReference>
<dbReference type="CDD" id="cd04629">
    <property type="entry name" value="CBS_pair_bac"/>
    <property type="match status" value="1"/>
</dbReference>
<gene>
    <name evidence="4" type="ORF">VIN01S_05950</name>
</gene>
<dbReference type="RefSeq" id="WP_141344132.1">
    <property type="nucleotide sequence ID" value="NZ_BJLF01000002.1"/>
</dbReference>
<evidence type="ECO:0000256" key="1">
    <source>
        <dbReference type="ARBA" id="ARBA00023122"/>
    </source>
</evidence>
<proteinExistence type="predicted"/>
<reference evidence="4 5" key="1">
    <citation type="submission" date="2019-06" db="EMBL/GenBank/DDBJ databases">
        <title>Whole genome shotgun sequence of Vibrio inusitatus NBRC 102082.</title>
        <authorList>
            <person name="Hosoyama A."/>
            <person name="Uohara A."/>
            <person name="Ohji S."/>
            <person name="Ichikawa N."/>
        </authorList>
    </citation>
    <scope>NUCLEOTIDE SEQUENCE [LARGE SCALE GENOMIC DNA]</scope>
    <source>
        <strain evidence="4 5">NBRC 102082</strain>
    </source>
</reference>
<dbReference type="Pfam" id="PF00571">
    <property type="entry name" value="CBS"/>
    <property type="match status" value="2"/>
</dbReference>
<accession>A0A4Y3HS72</accession>
<dbReference type="InterPro" id="IPR000644">
    <property type="entry name" value="CBS_dom"/>
</dbReference>
<evidence type="ECO:0000259" key="3">
    <source>
        <dbReference type="PROSITE" id="PS51371"/>
    </source>
</evidence>
<dbReference type="PROSITE" id="PS51371">
    <property type="entry name" value="CBS"/>
    <property type="match status" value="2"/>
</dbReference>
<dbReference type="AlphaFoldDB" id="A0A4Y3HS72"/>
<keyword evidence="5" id="KW-1185">Reference proteome</keyword>
<dbReference type="PANTHER" id="PTHR43080:SF26">
    <property type="entry name" value="REGULATORY PROTEIN"/>
    <property type="match status" value="1"/>
</dbReference>
<name>A0A4Y3HS72_9VIBR</name>
<comment type="caution">
    <text evidence="4">The sequence shown here is derived from an EMBL/GenBank/DDBJ whole genome shotgun (WGS) entry which is preliminary data.</text>
</comment>
<dbReference type="InterPro" id="IPR044729">
    <property type="entry name" value="CBS_bac"/>
</dbReference>
<dbReference type="OrthoDB" id="9790355at2"/>